<evidence type="ECO:0000313" key="2">
    <source>
        <dbReference type="WBParaSite" id="jg22708"/>
    </source>
</evidence>
<keyword evidence="1" id="KW-1185">Reference proteome</keyword>
<organism evidence="1 2">
    <name type="scientific">Ditylenchus dipsaci</name>
    <dbReference type="NCBI Taxonomy" id="166011"/>
    <lineage>
        <taxon>Eukaryota</taxon>
        <taxon>Metazoa</taxon>
        <taxon>Ecdysozoa</taxon>
        <taxon>Nematoda</taxon>
        <taxon>Chromadorea</taxon>
        <taxon>Rhabditida</taxon>
        <taxon>Tylenchina</taxon>
        <taxon>Tylenchomorpha</taxon>
        <taxon>Sphaerularioidea</taxon>
        <taxon>Anguinidae</taxon>
        <taxon>Anguininae</taxon>
        <taxon>Ditylenchus</taxon>
    </lineage>
</organism>
<evidence type="ECO:0000313" key="1">
    <source>
        <dbReference type="Proteomes" id="UP000887574"/>
    </source>
</evidence>
<proteinExistence type="predicted"/>
<accession>A0A915DTB2</accession>
<reference evidence="2" key="1">
    <citation type="submission" date="2022-11" db="UniProtKB">
        <authorList>
            <consortium name="WormBaseParasite"/>
        </authorList>
    </citation>
    <scope>IDENTIFICATION</scope>
</reference>
<protein>
    <submittedName>
        <fullName evidence="2">Uncharacterized protein</fullName>
    </submittedName>
</protein>
<dbReference type="WBParaSite" id="jg22708">
    <property type="protein sequence ID" value="jg22708"/>
    <property type="gene ID" value="jg22708"/>
</dbReference>
<dbReference type="AlphaFoldDB" id="A0A915DTB2"/>
<sequence length="89" mass="10529">MDIENVVLGKSSYLRTHHQHRITNDMVAQVESLLDDLGFRDPFRLFRTIKEFKLAKKAVHKAILTWQRNQADFSDWLIYRLSSVRGIRS</sequence>
<name>A0A915DTB2_9BILA</name>
<dbReference type="Proteomes" id="UP000887574">
    <property type="component" value="Unplaced"/>
</dbReference>